<dbReference type="EMBL" id="JBBEUB010000001">
    <property type="protein sequence ID" value="MEJ2901138.1"/>
    <property type="molecule type" value="Genomic_DNA"/>
</dbReference>
<reference evidence="8 9" key="1">
    <citation type="submission" date="2024-03" db="EMBL/GenBank/DDBJ databases">
        <title>Sequence of Lycoming College Course Isolates.</title>
        <authorList>
            <person name="Plotts O."/>
            <person name="Newman J."/>
        </authorList>
    </citation>
    <scope>NUCLEOTIDE SEQUENCE [LARGE SCALE GENOMIC DNA]</scope>
    <source>
        <strain evidence="8 9">CJB-3</strain>
    </source>
</reference>
<dbReference type="PROSITE" id="PS50231">
    <property type="entry name" value="RICIN_B_LECTIN"/>
    <property type="match status" value="1"/>
</dbReference>
<dbReference type="Gene3D" id="2.80.10.50">
    <property type="match status" value="1"/>
</dbReference>
<dbReference type="InterPro" id="IPR006710">
    <property type="entry name" value="Glyco_hydro_43"/>
</dbReference>
<gene>
    <name evidence="8" type="ORF">WAE58_01805</name>
</gene>
<evidence type="ECO:0000256" key="4">
    <source>
        <dbReference type="ARBA" id="ARBA00023277"/>
    </source>
</evidence>
<evidence type="ECO:0000313" key="9">
    <source>
        <dbReference type="Proteomes" id="UP001378956"/>
    </source>
</evidence>
<keyword evidence="4" id="KW-0119">Carbohydrate metabolism</keyword>
<keyword evidence="2" id="KW-0858">Xylan degradation</keyword>
<dbReference type="RefSeq" id="WP_337715008.1">
    <property type="nucleotide sequence ID" value="NZ_JBBEUB010000001.1"/>
</dbReference>
<comment type="caution">
    <text evidence="8">The sequence shown here is derived from an EMBL/GenBank/DDBJ whole genome shotgun (WGS) entry which is preliminary data.</text>
</comment>
<proteinExistence type="inferred from homology"/>
<dbReference type="CDD" id="cd00161">
    <property type="entry name" value="beta-trefoil_Ricin-like"/>
    <property type="match status" value="1"/>
</dbReference>
<dbReference type="InterPro" id="IPR052176">
    <property type="entry name" value="Glycosyl_Hydrlase_43_Enz"/>
</dbReference>
<sequence length="491" mass="53884">MKIISTGRLRIANNLFTYAIIIASIFSGCAKKDPESVSKATLKSNEATQKLLSVDLMSGNPILPVATADPDIIYANGKYYIYPTATGPNASQFHAYSSTDLLNWTDEGIVLDLVNVSWAHTDGWAPSVVARNGNYYFYYTAAKKIGVAVSSSPTGPFVDKGSALATGDGTDPIDPMVFVDTDGQAYMYWGNTTINIQQLNNDMISLTGTRGHNKPSNYFEAPYIIKRNSIYYLMYSINDFSSDDYHVEYATSSNPMGPWTTKGRITSPLGAIKGPGHNAVLRKPGCSDEYFFVYHRRTSTNIHERQVAIDRMFFDGAGNIMPINITVSGVTQSLGSAPCLIPNPIPNGQYAIRSKVNTVSGVGLYLDIAGCAVGNADVRTWTRTTCNGQKWNLTYLNNGFYKIISELPNHKSLDLDACAIERGANVQVWDVFPNDCQQWRIESVGGGWYRIMAKAGNNVLDIVNGDPAPGADVRSWTWNGADPQLWKFENP</sequence>
<evidence type="ECO:0000256" key="6">
    <source>
        <dbReference type="RuleBase" id="RU361187"/>
    </source>
</evidence>
<comment type="similarity">
    <text evidence="1 6">Belongs to the glycosyl hydrolase 43 family.</text>
</comment>
<feature type="domain" description="Ricin B lectin" evidence="7">
    <location>
        <begin position="346"/>
        <end position="429"/>
    </location>
</feature>
<evidence type="ECO:0000256" key="5">
    <source>
        <dbReference type="ARBA" id="ARBA00023295"/>
    </source>
</evidence>
<evidence type="ECO:0000256" key="1">
    <source>
        <dbReference type="ARBA" id="ARBA00009865"/>
    </source>
</evidence>
<name>A0ABU8NFW2_9SPHI</name>
<dbReference type="SUPFAM" id="SSF50370">
    <property type="entry name" value="Ricin B-like lectins"/>
    <property type="match status" value="1"/>
</dbReference>
<dbReference type="Pfam" id="PF14200">
    <property type="entry name" value="RicinB_lectin_2"/>
    <property type="match status" value="2"/>
</dbReference>
<dbReference type="CDD" id="cd09004">
    <property type="entry name" value="GH43_bXyl-like"/>
    <property type="match status" value="1"/>
</dbReference>
<feature type="domain" description="Ricin B lectin" evidence="7">
    <location>
        <begin position="435"/>
        <end position="489"/>
    </location>
</feature>
<evidence type="ECO:0000313" key="8">
    <source>
        <dbReference type="EMBL" id="MEJ2901138.1"/>
    </source>
</evidence>
<keyword evidence="5 6" id="KW-0326">Glycosidase</keyword>
<dbReference type="InterPro" id="IPR023296">
    <property type="entry name" value="Glyco_hydro_beta-prop_sf"/>
</dbReference>
<keyword evidence="3 6" id="KW-0378">Hydrolase</keyword>
<dbReference type="Gene3D" id="2.115.10.20">
    <property type="entry name" value="Glycosyl hydrolase domain, family 43"/>
    <property type="match status" value="1"/>
</dbReference>
<dbReference type="InterPro" id="IPR035992">
    <property type="entry name" value="Ricin_B-like_lectins"/>
</dbReference>
<dbReference type="PROSITE" id="PS51257">
    <property type="entry name" value="PROKAR_LIPOPROTEIN"/>
    <property type="match status" value="1"/>
</dbReference>
<protein>
    <submittedName>
        <fullName evidence="8">Family 43 glycosylhydrolase</fullName>
    </submittedName>
</protein>
<accession>A0ABU8NFW2</accession>
<dbReference type="PANTHER" id="PTHR43772:SF2">
    <property type="entry name" value="PUTATIVE (AFU_ORTHOLOGUE AFUA_2G04480)-RELATED"/>
    <property type="match status" value="1"/>
</dbReference>
<dbReference type="Proteomes" id="UP001378956">
    <property type="component" value="Unassembled WGS sequence"/>
</dbReference>
<dbReference type="InterPro" id="IPR000772">
    <property type="entry name" value="Ricin_B_lectin"/>
</dbReference>
<evidence type="ECO:0000256" key="3">
    <source>
        <dbReference type="ARBA" id="ARBA00022801"/>
    </source>
</evidence>
<keyword evidence="9" id="KW-1185">Reference proteome</keyword>
<organism evidence="8 9">
    <name type="scientific">Pedobacter panaciterrae</name>
    <dbReference type="NCBI Taxonomy" id="363849"/>
    <lineage>
        <taxon>Bacteria</taxon>
        <taxon>Pseudomonadati</taxon>
        <taxon>Bacteroidota</taxon>
        <taxon>Sphingobacteriia</taxon>
        <taxon>Sphingobacteriales</taxon>
        <taxon>Sphingobacteriaceae</taxon>
        <taxon>Pedobacter</taxon>
    </lineage>
</organism>
<dbReference type="PANTHER" id="PTHR43772">
    <property type="entry name" value="ENDO-1,4-BETA-XYLANASE"/>
    <property type="match status" value="1"/>
</dbReference>
<dbReference type="Pfam" id="PF04616">
    <property type="entry name" value="Glyco_hydro_43"/>
    <property type="match status" value="1"/>
</dbReference>
<keyword evidence="2" id="KW-0624">Polysaccharide degradation</keyword>
<evidence type="ECO:0000256" key="2">
    <source>
        <dbReference type="ARBA" id="ARBA00022651"/>
    </source>
</evidence>
<dbReference type="SUPFAM" id="SSF75005">
    <property type="entry name" value="Arabinanase/levansucrase/invertase"/>
    <property type="match status" value="1"/>
</dbReference>
<evidence type="ECO:0000259" key="7">
    <source>
        <dbReference type="Pfam" id="PF14200"/>
    </source>
</evidence>